<dbReference type="RefSeq" id="WP_146533129.1">
    <property type="nucleotide sequence ID" value="NZ_SJPX01000001.1"/>
</dbReference>
<organism evidence="1 2">
    <name type="scientific">Rubripirellula reticaptiva</name>
    <dbReference type="NCBI Taxonomy" id="2528013"/>
    <lineage>
        <taxon>Bacteria</taxon>
        <taxon>Pseudomonadati</taxon>
        <taxon>Planctomycetota</taxon>
        <taxon>Planctomycetia</taxon>
        <taxon>Pirellulales</taxon>
        <taxon>Pirellulaceae</taxon>
        <taxon>Rubripirellula</taxon>
    </lineage>
</organism>
<dbReference type="EMBL" id="SJPX01000001">
    <property type="protein sequence ID" value="TWU58389.1"/>
    <property type="molecule type" value="Genomic_DNA"/>
</dbReference>
<protein>
    <submittedName>
        <fullName evidence="1">Uncharacterized protein</fullName>
    </submittedName>
</protein>
<reference evidence="1 2" key="1">
    <citation type="submission" date="2019-02" db="EMBL/GenBank/DDBJ databases">
        <title>Deep-cultivation of Planctomycetes and their phenomic and genomic characterization uncovers novel biology.</title>
        <authorList>
            <person name="Wiegand S."/>
            <person name="Jogler M."/>
            <person name="Boedeker C."/>
            <person name="Pinto D."/>
            <person name="Vollmers J."/>
            <person name="Rivas-Marin E."/>
            <person name="Kohn T."/>
            <person name="Peeters S.H."/>
            <person name="Heuer A."/>
            <person name="Rast P."/>
            <person name="Oberbeckmann S."/>
            <person name="Bunk B."/>
            <person name="Jeske O."/>
            <person name="Meyerdierks A."/>
            <person name="Storesund J.E."/>
            <person name="Kallscheuer N."/>
            <person name="Luecker S."/>
            <person name="Lage O.M."/>
            <person name="Pohl T."/>
            <person name="Merkel B.J."/>
            <person name="Hornburger P."/>
            <person name="Mueller R.-W."/>
            <person name="Bruemmer F."/>
            <person name="Labrenz M."/>
            <person name="Spormann A.M."/>
            <person name="Op Den Camp H."/>
            <person name="Overmann J."/>
            <person name="Amann R."/>
            <person name="Jetten M.S.M."/>
            <person name="Mascher T."/>
            <person name="Medema M.H."/>
            <person name="Devos D.P."/>
            <person name="Kaster A.-K."/>
            <person name="Ovreas L."/>
            <person name="Rohde M."/>
            <person name="Galperin M.Y."/>
            <person name="Jogler C."/>
        </authorList>
    </citation>
    <scope>NUCLEOTIDE SEQUENCE [LARGE SCALE GENOMIC DNA]</scope>
    <source>
        <strain evidence="1 2">Poly59</strain>
    </source>
</reference>
<sequence>MRRYPRESNGKPAEHLALNDKDEKPGYLITPDKLMPVRLVAYDDRIQYIVDGKLIYEIASGDTIQVEGRDSQDDPTVQKTIYDLNRFPFYRDGYFGFRMLGTHHIYTNFRVHALVPDVDVDTARSDPGTQ</sequence>
<gene>
    <name evidence="1" type="ORF">Poly59_13000</name>
</gene>
<keyword evidence="2" id="KW-1185">Reference proteome</keyword>
<dbReference type="Proteomes" id="UP000317977">
    <property type="component" value="Unassembled WGS sequence"/>
</dbReference>
<dbReference type="Gene3D" id="2.60.120.200">
    <property type="match status" value="1"/>
</dbReference>
<accession>A0A5C6FFI1</accession>
<comment type="caution">
    <text evidence="1">The sequence shown here is derived from an EMBL/GenBank/DDBJ whole genome shotgun (WGS) entry which is preliminary data.</text>
</comment>
<evidence type="ECO:0000313" key="1">
    <source>
        <dbReference type="EMBL" id="TWU58389.1"/>
    </source>
</evidence>
<proteinExistence type="predicted"/>
<dbReference type="OrthoDB" id="262615at2"/>
<evidence type="ECO:0000313" key="2">
    <source>
        <dbReference type="Proteomes" id="UP000317977"/>
    </source>
</evidence>
<dbReference type="AlphaFoldDB" id="A0A5C6FFI1"/>
<name>A0A5C6FFI1_9BACT</name>